<organism evidence="2">
    <name type="scientific">Arcella intermedia</name>
    <dbReference type="NCBI Taxonomy" id="1963864"/>
    <lineage>
        <taxon>Eukaryota</taxon>
        <taxon>Amoebozoa</taxon>
        <taxon>Tubulinea</taxon>
        <taxon>Elardia</taxon>
        <taxon>Arcellinida</taxon>
        <taxon>Sphaerothecina</taxon>
        <taxon>Arcellidae</taxon>
        <taxon>Arcella</taxon>
    </lineage>
</organism>
<dbReference type="EMBL" id="GIBP01004945">
    <property type="protein sequence ID" value="NDV33914.1"/>
    <property type="molecule type" value="Transcribed_RNA"/>
</dbReference>
<dbReference type="PRINTS" id="PR00081">
    <property type="entry name" value="GDHRDH"/>
</dbReference>
<sequence>MLGVSLGGWLGVAGGASALAVGKWYLNGGVNPYHPSLEGRVVVVTGAYAGIGFETTRELVRLGAHVVLGCRDEKRAGVALGRIKAEGYPGTCEFIRLDLSSRASIEEFAKTFKSRHGKLHILINNAGVMACPQWNTSEGFEMQFGTNHLGHFLLTYLLIDPLQAAAPSRVVVVSSRSHEKATINFTDVHFKRRSYSAAEAYGQSKLANILFTKEFSNKFAEKGITAYCLHPGVVRTELSRHFNHTVLCLLSPLIWYFTKSPQRGAQTSLYCALAPNIEKHSGKYFTDCALATPAPEAEDDGLAKKLWYYSEEQWGITFG</sequence>
<proteinExistence type="predicted"/>
<name>A0A6B2LAA9_9EUKA</name>
<dbReference type="InterPro" id="IPR036291">
    <property type="entry name" value="NAD(P)-bd_dom_sf"/>
</dbReference>
<evidence type="ECO:0000256" key="1">
    <source>
        <dbReference type="ARBA" id="ARBA00023002"/>
    </source>
</evidence>
<dbReference type="SUPFAM" id="SSF51735">
    <property type="entry name" value="NAD(P)-binding Rossmann-fold domains"/>
    <property type="match status" value="1"/>
</dbReference>
<dbReference type="PANTHER" id="PTHR43157:SF31">
    <property type="entry name" value="PHOSPHATIDYLINOSITOL-GLYCAN BIOSYNTHESIS CLASS F PROTEIN"/>
    <property type="match status" value="1"/>
</dbReference>
<protein>
    <recommendedName>
        <fullName evidence="3">Retinol dehydrogenase 12</fullName>
    </recommendedName>
</protein>
<keyword evidence="1" id="KW-0560">Oxidoreductase</keyword>
<dbReference type="CDD" id="cd05327">
    <property type="entry name" value="retinol-DH_like_SDR_c_like"/>
    <property type="match status" value="1"/>
</dbReference>
<dbReference type="AlphaFoldDB" id="A0A6B2LAA9"/>
<dbReference type="Gene3D" id="3.40.50.720">
    <property type="entry name" value="NAD(P)-binding Rossmann-like Domain"/>
    <property type="match status" value="1"/>
</dbReference>
<accession>A0A6B2LAA9</accession>
<dbReference type="InterPro" id="IPR002347">
    <property type="entry name" value="SDR_fam"/>
</dbReference>
<dbReference type="Pfam" id="PF00106">
    <property type="entry name" value="adh_short"/>
    <property type="match status" value="1"/>
</dbReference>
<dbReference type="PANTHER" id="PTHR43157">
    <property type="entry name" value="PHOSPHATIDYLINOSITOL-GLYCAN BIOSYNTHESIS CLASS F PROTEIN-RELATED"/>
    <property type="match status" value="1"/>
</dbReference>
<evidence type="ECO:0008006" key="3">
    <source>
        <dbReference type="Google" id="ProtNLM"/>
    </source>
</evidence>
<dbReference type="GO" id="GO:0016491">
    <property type="term" value="F:oxidoreductase activity"/>
    <property type="evidence" value="ECO:0007669"/>
    <property type="project" value="UniProtKB-KW"/>
</dbReference>
<evidence type="ECO:0000313" key="2">
    <source>
        <dbReference type="EMBL" id="NDV33914.1"/>
    </source>
</evidence>
<reference evidence="2" key="1">
    <citation type="journal article" date="2020" name="J. Eukaryot. Microbiol.">
        <title>De novo Sequencing, Assembly and Annotation of the Transcriptome for the Free-Living Testate Amoeba Arcella intermedia.</title>
        <authorList>
            <person name="Ribeiro G.M."/>
            <person name="Porfirio-Sousa A.L."/>
            <person name="Maurer-Alcala X.X."/>
            <person name="Katz L.A."/>
            <person name="Lahr D.J.G."/>
        </authorList>
    </citation>
    <scope>NUCLEOTIDE SEQUENCE</scope>
</reference>